<keyword evidence="2" id="KW-1185">Reference proteome</keyword>
<name>A0A194RNR1_PAPMA</name>
<dbReference type="InterPro" id="IPR038606">
    <property type="entry name" value="To_sf"/>
</dbReference>
<dbReference type="PANTHER" id="PTHR11008:SF9">
    <property type="entry name" value="PROTEIN TAKEOUT-LIKE PROTEIN"/>
    <property type="match status" value="1"/>
</dbReference>
<organism evidence="1 2">
    <name type="scientific">Papilio machaon</name>
    <name type="common">Old World swallowtail butterfly</name>
    <dbReference type="NCBI Taxonomy" id="76193"/>
    <lineage>
        <taxon>Eukaryota</taxon>
        <taxon>Metazoa</taxon>
        <taxon>Ecdysozoa</taxon>
        <taxon>Arthropoda</taxon>
        <taxon>Hexapoda</taxon>
        <taxon>Insecta</taxon>
        <taxon>Pterygota</taxon>
        <taxon>Neoptera</taxon>
        <taxon>Endopterygota</taxon>
        <taxon>Lepidoptera</taxon>
        <taxon>Glossata</taxon>
        <taxon>Ditrysia</taxon>
        <taxon>Papilionoidea</taxon>
        <taxon>Papilionidae</taxon>
        <taxon>Papilioninae</taxon>
        <taxon>Papilio</taxon>
    </lineage>
</organism>
<dbReference type="Proteomes" id="UP000053240">
    <property type="component" value="Unassembled WGS sequence"/>
</dbReference>
<gene>
    <name evidence="1" type="ORF">RR48_12560</name>
</gene>
<accession>A0A194RNR1</accession>
<evidence type="ECO:0000313" key="1">
    <source>
        <dbReference type="EMBL" id="KPJ19049.1"/>
    </source>
</evidence>
<sequence length="220" mass="25121">MKLQTSSDLSYTKNALEKNILNFLIKWQASGHQQDSFPIQSLSAVTIPPVEYYYEGKGIRLNYSIGEMILNGLDRFIIQNISALENSLEVSLTLRFPILTLFSDKYILKGRAYYIYPLKGSGKMQLIFRETVITASVNFGTNNKNGTKIHNFLLNYSLQKVDAYLENSSWPINDILNNEGVEILAGYQTTIVEALWNHIVPLVDEYLKDKSPSELLQYYS</sequence>
<evidence type="ECO:0000313" key="2">
    <source>
        <dbReference type="Proteomes" id="UP000053240"/>
    </source>
</evidence>
<dbReference type="AlphaFoldDB" id="A0A194RNR1"/>
<dbReference type="Gene3D" id="3.15.10.30">
    <property type="entry name" value="Haemolymph juvenile hormone binding protein"/>
    <property type="match status" value="1"/>
</dbReference>
<dbReference type="EMBL" id="KQ459984">
    <property type="protein sequence ID" value="KPJ19049.1"/>
    <property type="molecule type" value="Genomic_DNA"/>
</dbReference>
<proteinExistence type="predicted"/>
<dbReference type="InterPro" id="IPR010562">
    <property type="entry name" value="Haemolymph_juvenile_hormone-bd"/>
</dbReference>
<dbReference type="InParanoid" id="A0A194RNR1"/>
<dbReference type="Pfam" id="PF06585">
    <property type="entry name" value="JHBP"/>
    <property type="match status" value="1"/>
</dbReference>
<evidence type="ECO:0008006" key="3">
    <source>
        <dbReference type="Google" id="ProtNLM"/>
    </source>
</evidence>
<dbReference type="PANTHER" id="PTHR11008">
    <property type="entry name" value="PROTEIN TAKEOUT-LIKE PROTEIN"/>
    <property type="match status" value="1"/>
</dbReference>
<reference evidence="1 2" key="1">
    <citation type="journal article" date="2015" name="Nat. Commun.">
        <title>Outbred genome sequencing and CRISPR/Cas9 gene editing in butterflies.</title>
        <authorList>
            <person name="Li X."/>
            <person name="Fan D."/>
            <person name="Zhang W."/>
            <person name="Liu G."/>
            <person name="Zhang L."/>
            <person name="Zhao L."/>
            <person name="Fang X."/>
            <person name="Chen L."/>
            <person name="Dong Y."/>
            <person name="Chen Y."/>
            <person name="Ding Y."/>
            <person name="Zhao R."/>
            <person name="Feng M."/>
            <person name="Zhu Y."/>
            <person name="Feng Y."/>
            <person name="Jiang X."/>
            <person name="Zhu D."/>
            <person name="Xiang H."/>
            <person name="Feng X."/>
            <person name="Li S."/>
            <person name="Wang J."/>
            <person name="Zhang G."/>
            <person name="Kronforst M.R."/>
            <person name="Wang W."/>
        </authorList>
    </citation>
    <scope>NUCLEOTIDE SEQUENCE [LARGE SCALE GENOMIC DNA]</scope>
    <source>
        <strain evidence="1">Ya'a_city_454_Pm</strain>
        <tissue evidence="1">Whole body</tissue>
    </source>
</reference>
<protein>
    <recommendedName>
        <fullName evidence="3">Circadian clock-controlled protein</fullName>
    </recommendedName>
</protein>